<dbReference type="AlphaFoldDB" id="A0AAE1EC41"/>
<evidence type="ECO:0000313" key="2">
    <source>
        <dbReference type="Proteomes" id="UP001283361"/>
    </source>
</evidence>
<keyword evidence="2" id="KW-1185">Reference proteome</keyword>
<protein>
    <submittedName>
        <fullName evidence="1">Uncharacterized protein</fullName>
    </submittedName>
</protein>
<comment type="caution">
    <text evidence="1">The sequence shown here is derived from an EMBL/GenBank/DDBJ whole genome shotgun (WGS) entry which is preliminary data.</text>
</comment>
<sequence>MNIPPEGGPRDSTERVFALLTTLESMRQCLPKAFHFSARTQCGTVRDGAAPCDCKQRRTWFLGWLVEAARPQRWNPMFRFLHVIQVIIGEEELARTVL</sequence>
<dbReference type="EMBL" id="JAWDGP010000449">
    <property type="protein sequence ID" value="KAK3800533.1"/>
    <property type="molecule type" value="Genomic_DNA"/>
</dbReference>
<name>A0AAE1EC41_9GAST</name>
<proteinExistence type="predicted"/>
<accession>A0AAE1EC41</accession>
<evidence type="ECO:0000313" key="1">
    <source>
        <dbReference type="EMBL" id="KAK3800533.1"/>
    </source>
</evidence>
<gene>
    <name evidence="1" type="ORF">RRG08_056764</name>
</gene>
<reference evidence="1" key="1">
    <citation type="journal article" date="2023" name="G3 (Bethesda)">
        <title>A reference genome for the long-term kleptoplast-retaining sea slug Elysia crispata morphotype clarki.</title>
        <authorList>
            <person name="Eastman K.E."/>
            <person name="Pendleton A.L."/>
            <person name="Shaikh M.A."/>
            <person name="Suttiyut T."/>
            <person name="Ogas R."/>
            <person name="Tomko P."/>
            <person name="Gavelis G."/>
            <person name="Widhalm J.R."/>
            <person name="Wisecaver J.H."/>
        </authorList>
    </citation>
    <scope>NUCLEOTIDE SEQUENCE</scope>
    <source>
        <strain evidence="1">ECLA1</strain>
    </source>
</reference>
<dbReference type="Proteomes" id="UP001283361">
    <property type="component" value="Unassembled WGS sequence"/>
</dbReference>
<organism evidence="1 2">
    <name type="scientific">Elysia crispata</name>
    <name type="common">lettuce slug</name>
    <dbReference type="NCBI Taxonomy" id="231223"/>
    <lineage>
        <taxon>Eukaryota</taxon>
        <taxon>Metazoa</taxon>
        <taxon>Spiralia</taxon>
        <taxon>Lophotrochozoa</taxon>
        <taxon>Mollusca</taxon>
        <taxon>Gastropoda</taxon>
        <taxon>Heterobranchia</taxon>
        <taxon>Euthyneura</taxon>
        <taxon>Panpulmonata</taxon>
        <taxon>Sacoglossa</taxon>
        <taxon>Placobranchoidea</taxon>
        <taxon>Plakobranchidae</taxon>
        <taxon>Elysia</taxon>
    </lineage>
</organism>